<evidence type="ECO:0000313" key="2">
    <source>
        <dbReference type="Proteomes" id="UP001187734"/>
    </source>
</evidence>
<keyword evidence="2" id="KW-1185">Reference proteome</keyword>
<evidence type="ECO:0000313" key="1">
    <source>
        <dbReference type="EMBL" id="SPJ90435.1"/>
    </source>
</evidence>
<name>A0AAE8MMJ6_9HYPO</name>
<gene>
    <name evidence="1" type="ORF">FTOL_13316</name>
</gene>
<protein>
    <submittedName>
        <fullName evidence="1">Uncharacterized protein</fullName>
    </submittedName>
</protein>
<reference evidence="1" key="1">
    <citation type="submission" date="2018-03" db="EMBL/GenBank/DDBJ databases">
        <authorList>
            <person name="Guldener U."/>
        </authorList>
    </citation>
    <scope>NUCLEOTIDE SEQUENCE</scope>
</reference>
<comment type="caution">
    <text evidence="1">The sequence shown here is derived from an EMBL/GenBank/DDBJ whole genome shotgun (WGS) entry which is preliminary data.</text>
</comment>
<dbReference type="EMBL" id="ONZP01000767">
    <property type="protein sequence ID" value="SPJ90435.1"/>
    <property type="molecule type" value="Genomic_DNA"/>
</dbReference>
<organism evidence="1 2">
    <name type="scientific">Fusarium torulosum</name>
    <dbReference type="NCBI Taxonomy" id="33205"/>
    <lineage>
        <taxon>Eukaryota</taxon>
        <taxon>Fungi</taxon>
        <taxon>Dikarya</taxon>
        <taxon>Ascomycota</taxon>
        <taxon>Pezizomycotina</taxon>
        <taxon>Sordariomycetes</taxon>
        <taxon>Hypocreomycetidae</taxon>
        <taxon>Hypocreales</taxon>
        <taxon>Nectriaceae</taxon>
        <taxon>Fusarium</taxon>
    </lineage>
</organism>
<dbReference type="Proteomes" id="UP001187734">
    <property type="component" value="Unassembled WGS sequence"/>
</dbReference>
<sequence>MPMSPLICGEVWSK</sequence>
<proteinExistence type="predicted"/>
<accession>A0AAE8MMJ6</accession>